<evidence type="ECO:0000256" key="9">
    <source>
        <dbReference type="ARBA" id="ARBA00048689"/>
    </source>
</evidence>
<dbReference type="InterPro" id="IPR050256">
    <property type="entry name" value="Glycosyltransferase_2"/>
</dbReference>
<evidence type="ECO:0000256" key="6">
    <source>
        <dbReference type="ARBA" id="ARBA00022842"/>
    </source>
</evidence>
<evidence type="ECO:0000256" key="1">
    <source>
        <dbReference type="ARBA" id="ARBA00001936"/>
    </source>
</evidence>
<organism evidence="13">
    <name type="scientific">Schaalia odontolytica</name>
    <dbReference type="NCBI Taxonomy" id="1660"/>
    <lineage>
        <taxon>Bacteria</taxon>
        <taxon>Bacillati</taxon>
        <taxon>Actinomycetota</taxon>
        <taxon>Actinomycetes</taxon>
        <taxon>Actinomycetales</taxon>
        <taxon>Actinomycetaceae</taxon>
        <taxon>Schaalia</taxon>
    </lineage>
</organism>
<comment type="similarity">
    <text evidence="3">Belongs to the glycosyltransferase 2 family.</text>
</comment>
<feature type="region of interest" description="Disordered" evidence="11">
    <location>
        <begin position="259"/>
        <end position="282"/>
    </location>
</feature>
<dbReference type="AlphaFoldDB" id="A0A6N2RUM2"/>
<comment type="catalytic activity">
    <reaction evidence="9">
        <text>(2R)-3-phosphoglycerate + UDP-alpha-D-glucose = (2R)-2-O-(alpha-D-glucopyranosyl)-3-phospho-glycerate + UDP + H(+)</text>
        <dbReference type="Rhea" id="RHEA:31319"/>
        <dbReference type="ChEBI" id="CHEBI:15378"/>
        <dbReference type="ChEBI" id="CHEBI:58223"/>
        <dbReference type="ChEBI" id="CHEBI:58272"/>
        <dbReference type="ChEBI" id="CHEBI:58885"/>
        <dbReference type="ChEBI" id="CHEBI:62600"/>
        <dbReference type="EC" id="2.4.1.266"/>
    </reaction>
    <physiologicalReaction direction="left-to-right" evidence="9">
        <dbReference type="Rhea" id="RHEA:31320"/>
    </physiologicalReaction>
</comment>
<dbReference type="GO" id="GO:0016757">
    <property type="term" value="F:glycosyltransferase activity"/>
    <property type="evidence" value="ECO:0007669"/>
    <property type="project" value="UniProtKB-KW"/>
</dbReference>
<comment type="cofactor">
    <cofactor evidence="1">
        <name>Mn(2+)</name>
        <dbReference type="ChEBI" id="CHEBI:29035"/>
    </cofactor>
</comment>
<evidence type="ECO:0000256" key="11">
    <source>
        <dbReference type="SAM" id="MobiDB-lite"/>
    </source>
</evidence>
<gene>
    <name evidence="13" type="ORF">AOLFYP35_00478</name>
</gene>
<reference evidence="13" key="1">
    <citation type="submission" date="2019-11" db="EMBL/GenBank/DDBJ databases">
        <authorList>
            <person name="Feng L."/>
        </authorList>
    </citation>
    <scope>NUCLEOTIDE SEQUENCE</scope>
    <source>
        <strain evidence="13">AodontolyticusLFYP35</strain>
    </source>
</reference>
<evidence type="ECO:0000256" key="10">
    <source>
        <dbReference type="ARBA" id="ARBA00048997"/>
    </source>
</evidence>
<sequence length="282" mass="30079">MTPVQSVEPSPSQKVAAIICAHNVGRQIASTVRACRAIPGVDLLIVIDDGSDDDTGKYARAAGAVVVRHSVPRGRASARETGVKVAAMRDRMDAPGRHILFLSGDLGESAVDAAFLVEAISSGRADLACGVPADLSASDGKSRKGTSAQRLAHNTIRRQTGWDCQAPLSPEMCLTREALNCIMPFANGYGLELDLKVRLLSEGMTAIELPCAFEHTGDDHSLVELNPTTGFADVSWTSAMLALRKVRLRRRFRTPVSLQRLGAPYPDPEHTPVSQSPAGETS</sequence>
<keyword evidence="4" id="KW-0328">Glycosyltransferase</keyword>
<dbReference type="EMBL" id="CACRSM010000002">
    <property type="protein sequence ID" value="VYS83240.1"/>
    <property type="molecule type" value="Genomic_DNA"/>
</dbReference>
<accession>A0A6N2RUM2</accession>
<keyword evidence="6" id="KW-0460">Magnesium</keyword>
<comment type="cofactor">
    <cofactor evidence="2">
        <name>Mg(2+)</name>
        <dbReference type="ChEBI" id="CHEBI:18420"/>
    </cofactor>
</comment>
<dbReference type="InterPro" id="IPR001173">
    <property type="entry name" value="Glyco_trans_2-like"/>
</dbReference>
<dbReference type="Gene3D" id="3.90.550.10">
    <property type="entry name" value="Spore Coat Polysaccharide Biosynthesis Protein SpsA, Chain A"/>
    <property type="match status" value="1"/>
</dbReference>
<evidence type="ECO:0000256" key="7">
    <source>
        <dbReference type="ARBA" id="ARBA00039022"/>
    </source>
</evidence>
<evidence type="ECO:0000256" key="5">
    <source>
        <dbReference type="ARBA" id="ARBA00022679"/>
    </source>
</evidence>
<dbReference type="PANTHER" id="PTHR48090:SF10">
    <property type="entry name" value="GLUCOSYL-3-PHOSPHOGLYCERATE SYNTHASE"/>
    <property type="match status" value="1"/>
</dbReference>
<protein>
    <recommendedName>
        <fullName evidence="8">Glucosyl-3-phosphoglycerate synthase</fullName>
        <ecNumber evidence="7">2.4.1.266</ecNumber>
    </recommendedName>
</protein>
<evidence type="ECO:0000256" key="8">
    <source>
        <dbReference type="ARBA" id="ARBA00040894"/>
    </source>
</evidence>
<keyword evidence="5 13" id="KW-0808">Transferase</keyword>
<evidence type="ECO:0000256" key="3">
    <source>
        <dbReference type="ARBA" id="ARBA00006739"/>
    </source>
</evidence>
<evidence type="ECO:0000256" key="4">
    <source>
        <dbReference type="ARBA" id="ARBA00022676"/>
    </source>
</evidence>
<feature type="compositionally biased region" description="Polar residues" evidence="11">
    <location>
        <begin position="272"/>
        <end position="282"/>
    </location>
</feature>
<dbReference type="Pfam" id="PF00535">
    <property type="entry name" value="Glycos_transf_2"/>
    <property type="match status" value="1"/>
</dbReference>
<comment type="catalytic activity">
    <reaction evidence="10">
        <text>an NDP-alpha-D-glucose + (2R)-3-phosphoglycerate = (2R)-2-O-(alpha-D-glucopyranosyl)-3-phospho-glycerate + a ribonucleoside 5'-diphosphate + H(+)</text>
        <dbReference type="Rhea" id="RHEA:47244"/>
        <dbReference type="ChEBI" id="CHEBI:15378"/>
        <dbReference type="ChEBI" id="CHEBI:57930"/>
        <dbReference type="ChEBI" id="CHEBI:58272"/>
        <dbReference type="ChEBI" id="CHEBI:62600"/>
        <dbReference type="ChEBI" id="CHEBI:76533"/>
        <dbReference type="EC" id="2.4.1.266"/>
    </reaction>
    <physiologicalReaction direction="left-to-right" evidence="10">
        <dbReference type="Rhea" id="RHEA:47245"/>
    </physiologicalReaction>
</comment>
<evidence type="ECO:0000259" key="12">
    <source>
        <dbReference type="Pfam" id="PF00535"/>
    </source>
</evidence>
<proteinExistence type="inferred from homology"/>
<evidence type="ECO:0000256" key="2">
    <source>
        <dbReference type="ARBA" id="ARBA00001946"/>
    </source>
</evidence>
<feature type="domain" description="Glycosyltransferase 2-like" evidence="12">
    <location>
        <begin position="18"/>
        <end position="165"/>
    </location>
</feature>
<dbReference type="EC" id="2.4.1.266" evidence="7"/>
<evidence type="ECO:0000313" key="13">
    <source>
        <dbReference type="EMBL" id="VYS83240.1"/>
    </source>
</evidence>
<dbReference type="SUPFAM" id="SSF53448">
    <property type="entry name" value="Nucleotide-diphospho-sugar transferases"/>
    <property type="match status" value="1"/>
</dbReference>
<dbReference type="PANTHER" id="PTHR48090">
    <property type="entry name" value="UNDECAPRENYL-PHOSPHATE 4-DEOXY-4-FORMAMIDO-L-ARABINOSE TRANSFERASE-RELATED"/>
    <property type="match status" value="1"/>
</dbReference>
<name>A0A6N2RUM2_9ACTO</name>
<dbReference type="InterPro" id="IPR029044">
    <property type="entry name" value="Nucleotide-diphossugar_trans"/>
</dbReference>